<reference evidence="1 2" key="1">
    <citation type="submission" date="2020-02" db="EMBL/GenBank/DDBJ databases">
        <title>Draft genome sequence of Haematococcus lacustris strain NIES-144.</title>
        <authorList>
            <person name="Morimoto D."/>
            <person name="Nakagawa S."/>
            <person name="Yoshida T."/>
            <person name="Sawayama S."/>
        </authorList>
    </citation>
    <scope>NUCLEOTIDE SEQUENCE [LARGE SCALE GENOMIC DNA]</scope>
    <source>
        <strain evidence="1 2">NIES-144</strain>
    </source>
</reference>
<protein>
    <submittedName>
        <fullName evidence="1">eIF2A domain-containing protein</fullName>
    </submittedName>
</protein>
<evidence type="ECO:0000313" key="2">
    <source>
        <dbReference type="Proteomes" id="UP000485058"/>
    </source>
</evidence>
<feature type="non-terminal residue" evidence="1">
    <location>
        <position position="107"/>
    </location>
</feature>
<organism evidence="1 2">
    <name type="scientific">Haematococcus lacustris</name>
    <name type="common">Green alga</name>
    <name type="synonym">Haematococcus pluvialis</name>
    <dbReference type="NCBI Taxonomy" id="44745"/>
    <lineage>
        <taxon>Eukaryota</taxon>
        <taxon>Viridiplantae</taxon>
        <taxon>Chlorophyta</taxon>
        <taxon>core chlorophytes</taxon>
        <taxon>Chlorophyceae</taxon>
        <taxon>CS clade</taxon>
        <taxon>Chlamydomonadales</taxon>
        <taxon>Haematococcaceae</taxon>
        <taxon>Haematococcus</taxon>
    </lineage>
</organism>
<keyword evidence="2" id="KW-1185">Reference proteome</keyword>
<proteinExistence type="predicted"/>
<dbReference type="Proteomes" id="UP000485058">
    <property type="component" value="Unassembled WGS sequence"/>
</dbReference>
<name>A0A6A0A6Y2_HAELA</name>
<sequence>MLILTRSPNSASLWDASSESPVASYEPASSCLAATDGSRIFVAHPNAVDIYDTQHPTVWDLGSLAPVFSFGVKSVSRDSWPLLQWAADDSCLAVAVPHTAMVFSRAD</sequence>
<gene>
    <name evidence="1" type="ORF">HaLaN_26729</name>
</gene>
<accession>A0A6A0A6Y2</accession>
<dbReference type="AlphaFoldDB" id="A0A6A0A6Y2"/>
<dbReference type="EMBL" id="BLLF01003807">
    <property type="protein sequence ID" value="GFH28261.1"/>
    <property type="molecule type" value="Genomic_DNA"/>
</dbReference>
<comment type="caution">
    <text evidence="1">The sequence shown here is derived from an EMBL/GenBank/DDBJ whole genome shotgun (WGS) entry which is preliminary data.</text>
</comment>
<evidence type="ECO:0000313" key="1">
    <source>
        <dbReference type="EMBL" id="GFH28261.1"/>
    </source>
</evidence>